<name>A0A2T5C380_9BACT</name>
<evidence type="ECO:0000313" key="2">
    <source>
        <dbReference type="Proteomes" id="UP000243525"/>
    </source>
</evidence>
<evidence type="ECO:0000313" key="1">
    <source>
        <dbReference type="EMBL" id="PTN09230.1"/>
    </source>
</evidence>
<keyword evidence="2" id="KW-1185">Reference proteome</keyword>
<protein>
    <submittedName>
        <fullName evidence="1">Uncharacterized protein</fullName>
    </submittedName>
</protein>
<accession>A0A2T5C380</accession>
<sequence length="155" mass="18735">MKKIIRDIFEQFRLIDAFRVDFKREFTQAFYQLTKQLYQLKRTPELDEYIDLMAEEALRFTEDVIEKDRHYAEYRLVDELKLMNAVLAKNKIPRTNKAEAQQVRFQLNELILKHYPALYELSSFGYRLLDRNVNFFTARFVRAMSDEIKHKKIAG</sequence>
<dbReference type="OrthoDB" id="9849165at2"/>
<proteinExistence type="predicted"/>
<comment type="caution">
    <text evidence="1">The sequence shown here is derived from an EMBL/GenBank/DDBJ whole genome shotgun (WGS) entry which is preliminary data.</text>
</comment>
<reference evidence="1 2" key="1">
    <citation type="submission" date="2018-04" db="EMBL/GenBank/DDBJ databases">
        <title>Genomic Encyclopedia of Archaeal and Bacterial Type Strains, Phase II (KMG-II): from individual species to whole genera.</title>
        <authorList>
            <person name="Goeker M."/>
        </authorList>
    </citation>
    <scope>NUCLEOTIDE SEQUENCE [LARGE SCALE GENOMIC DNA]</scope>
    <source>
        <strain evidence="1 2">DSM 28823</strain>
    </source>
</reference>
<gene>
    <name evidence="1" type="ORF">C8N47_10570</name>
</gene>
<organism evidence="1 2">
    <name type="scientific">Mangrovibacterium marinum</name>
    <dbReference type="NCBI Taxonomy" id="1639118"/>
    <lineage>
        <taxon>Bacteria</taxon>
        <taxon>Pseudomonadati</taxon>
        <taxon>Bacteroidota</taxon>
        <taxon>Bacteroidia</taxon>
        <taxon>Marinilabiliales</taxon>
        <taxon>Prolixibacteraceae</taxon>
        <taxon>Mangrovibacterium</taxon>
    </lineage>
</organism>
<dbReference type="AlphaFoldDB" id="A0A2T5C380"/>
<dbReference type="EMBL" id="QAAD01000005">
    <property type="protein sequence ID" value="PTN09230.1"/>
    <property type="molecule type" value="Genomic_DNA"/>
</dbReference>
<dbReference type="Proteomes" id="UP000243525">
    <property type="component" value="Unassembled WGS sequence"/>
</dbReference>
<dbReference type="RefSeq" id="WP_107821639.1">
    <property type="nucleotide sequence ID" value="NZ_QAAD01000005.1"/>
</dbReference>